<dbReference type="RefSeq" id="WP_213944805.1">
    <property type="nucleotide sequence ID" value="NZ_JAHCMY010000003.1"/>
</dbReference>
<organism evidence="2 3">
    <name type="scientific">Litoribacter ruber</name>
    <dbReference type="NCBI Taxonomy" id="702568"/>
    <lineage>
        <taxon>Bacteria</taxon>
        <taxon>Pseudomonadati</taxon>
        <taxon>Bacteroidota</taxon>
        <taxon>Cytophagia</taxon>
        <taxon>Cytophagales</taxon>
        <taxon>Cyclobacteriaceae</taxon>
        <taxon>Litoribacter</taxon>
    </lineage>
</organism>
<accession>A0AAP2CJX4</accession>
<keyword evidence="3" id="KW-1185">Reference proteome</keyword>
<evidence type="ECO:0000256" key="1">
    <source>
        <dbReference type="SAM" id="SignalP"/>
    </source>
</evidence>
<evidence type="ECO:0008006" key="4">
    <source>
        <dbReference type="Google" id="ProtNLM"/>
    </source>
</evidence>
<comment type="caution">
    <text evidence="2">The sequence shown here is derived from an EMBL/GenBank/DDBJ whole genome shotgun (WGS) entry which is preliminary data.</text>
</comment>
<sequence length="879" mass="97131">MRFSYFFTLLAFMAVGLVMVTKSASSISEDAYYNTPELEGPDGVCLTYILKEATFSAGGNPETDFYFWSVTDSEGFEVYYRDGLGVESITVPFTVLGNYTINVRVARDGNPDFYRESQPFSVIPGPSFALPGVVTLCAGESFALEALNPADPNFSLYTIQWLDAGENIIGTGNTIEVDEPGRYFASISSGFCEAVAEVIVRPSLEVEVTPSTDTACLGATVNYTPDVPISIDWYYQKEGQPARTFIESSFELNLNTNDLEDIGEYIISFEAEDPNRPGCPVSDSFALLVESAPELNITKLSDAESCENPTGSFQIVADTLLENIEVNGEEYGSLEPGEELIIEDLFPMVYTVRAALNGCPVSRSVSIENDNPEDGILFTVSATPQTCSPTGFSDGVLTIDFGGEAQTGTYRVVGPVTRTGSFTDRTNVEVRVPKGEYSVEVGGEDDCISPTSETYLVEGPDQVDFSVPPTIAACEFYEFVPNGDEDLEYTLTYPDGTSITDEAFEIEESGRYSLLGVPTDPDSPLCPRTRTFNVTISSQIEFDINRQLLDCFGNQLYTATLDREFEEVNIQWLASDGSTVLSIDPAFLPPGPGTYYLDVQPRSSSPCPSEPLEFEVVDPIQEVEVSLDGDIFCGTDAFTTLTADFSFEDDYSIDWYFYENGDRVPLIEFFDQMSIDVEMDGTYEVILRNEIGCNLGSATFEVIQSPEIEVSLQDEVGICIELNILPRINPGEFEMYFWSQNGSVISTDPTFAPVEEGNYQLEVWDELGCNAFFDFEVRDLCERLLKYPNALNPLDPEKDFRIFADEVVQEIEVFIYTRQGELVFHCATPNNGPLSPLCIWDGTMNGKNAPIGTYPLVIRFHNAELGIHEEVQHSLVVVN</sequence>
<feature type="chain" id="PRO_5043027906" description="Ig-like domain-containing protein" evidence="1">
    <location>
        <begin position="25"/>
        <end position="879"/>
    </location>
</feature>
<dbReference type="Proteomes" id="UP001319104">
    <property type="component" value="Unassembled WGS sequence"/>
</dbReference>
<keyword evidence="1" id="KW-0732">Signal</keyword>
<dbReference type="AlphaFoldDB" id="A0AAP2CJX4"/>
<reference evidence="2 3" key="1">
    <citation type="submission" date="2021-05" db="EMBL/GenBank/DDBJ databases">
        <authorList>
            <person name="Zhang Z.D."/>
            <person name="Osman G."/>
        </authorList>
    </citation>
    <scope>NUCLEOTIDE SEQUENCE [LARGE SCALE GENOMIC DNA]</scope>
    <source>
        <strain evidence="2 3">KCTC 32217</strain>
    </source>
</reference>
<feature type="signal peptide" evidence="1">
    <location>
        <begin position="1"/>
        <end position="24"/>
    </location>
</feature>
<dbReference type="EMBL" id="JAHCMY010000003">
    <property type="protein sequence ID" value="MBS9523935.1"/>
    <property type="molecule type" value="Genomic_DNA"/>
</dbReference>
<proteinExistence type="predicted"/>
<protein>
    <recommendedName>
        <fullName evidence="4">Ig-like domain-containing protein</fullName>
    </recommendedName>
</protein>
<evidence type="ECO:0000313" key="2">
    <source>
        <dbReference type="EMBL" id="MBS9523935.1"/>
    </source>
</evidence>
<name>A0AAP2CJX4_9BACT</name>
<gene>
    <name evidence="2" type="ORF">KI659_07900</name>
</gene>
<evidence type="ECO:0000313" key="3">
    <source>
        <dbReference type="Proteomes" id="UP001319104"/>
    </source>
</evidence>